<dbReference type="AlphaFoldDB" id="A0AAE1WDC4"/>
<evidence type="ECO:0000256" key="5">
    <source>
        <dbReference type="ARBA" id="ARBA00023277"/>
    </source>
</evidence>
<comment type="caution">
    <text evidence="8">The sequence shown here is derived from an EMBL/GenBank/DDBJ whole genome shotgun (WGS) entry which is preliminary data.</text>
</comment>
<keyword evidence="5" id="KW-0119">Carbohydrate metabolism</keyword>
<evidence type="ECO:0000256" key="4">
    <source>
        <dbReference type="ARBA" id="ARBA00023253"/>
    </source>
</evidence>
<accession>A0AAE1WDC4</accession>
<dbReference type="InterPro" id="IPR024709">
    <property type="entry name" value="FucosylTrfase_pln"/>
</dbReference>
<keyword evidence="4" id="KW-0294">Fucose metabolism</keyword>
<proteinExistence type="inferred from homology"/>
<reference evidence="8" key="1">
    <citation type="submission" date="2020-06" db="EMBL/GenBank/DDBJ databases">
        <authorList>
            <person name="Li T."/>
            <person name="Hu X."/>
            <person name="Zhang T."/>
            <person name="Song X."/>
            <person name="Zhang H."/>
            <person name="Dai N."/>
            <person name="Sheng W."/>
            <person name="Hou X."/>
            <person name="Wei L."/>
        </authorList>
    </citation>
    <scope>NUCLEOTIDE SEQUENCE</scope>
    <source>
        <strain evidence="8">K16</strain>
        <tissue evidence="8">Leaf</tissue>
    </source>
</reference>
<gene>
    <name evidence="8" type="ORF">Sango_2175900</name>
</gene>
<evidence type="ECO:0000256" key="6">
    <source>
        <dbReference type="ARBA" id="ARBA00030350"/>
    </source>
</evidence>
<dbReference type="PANTHER" id="PTHR31288">
    <property type="entry name" value="O-FUCOSYLTRANSFERASE FAMILY PROTEIN"/>
    <property type="match status" value="1"/>
</dbReference>
<comment type="similarity">
    <text evidence="1">Belongs to the glycosyltransferase GT106 family.</text>
</comment>
<keyword evidence="7" id="KW-0812">Transmembrane</keyword>
<evidence type="ECO:0000256" key="3">
    <source>
        <dbReference type="ARBA" id="ARBA00022679"/>
    </source>
</evidence>
<feature type="transmembrane region" description="Helical" evidence="7">
    <location>
        <begin position="42"/>
        <end position="65"/>
    </location>
</feature>
<reference evidence="8" key="2">
    <citation type="journal article" date="2024" name="Plant">
        <title>Genomic evolution and insights into agronomic trait innovations of Sesamum species.</title>
        <authorList>
            <person name="Miao H."/>
            <person name="Wang L."/>
            <person name="Qu L."/>
            <person name="Liu H."/>
            <person name="Sun Y."/>
            <person name="Le M."/>
            <person name="Wang Q."/>
            <person name="Wei S."/>
            <person name="Zheng Y."/>
            <person name="Lin W."/>
            <person name="Duan Y."/>
            <person name="Cao H."/>
            <person name="Xiong S."/>
            <person name="Wang X."/>
            <person name="Wei L."/>
            <person name="Li C."/>
            <person name="Ma Q."/>
            <person name="Ju M."/>
            <person name="Zhao R."/>
            <person name="Li G."/>
            <person name="Mu C."/>
            <person name="Tian Q."/>
            <person name="Mei H."/>
            <person name="Zhang T."/>
            <person name="Gao T."/>
            <person name="Zhang H."/>
        </authorList>
    </citation>
    <scope>NUCLEOTIDE SEQUENCE</scope>
    <source>
        <strain evidence="8">K16</strain>
    </source>
</reference>
<dbReference type="EMBL" id="JACGWL010000012">
    <property type="protein sequence ID" value="KAK4391126.1"/>
    <property type="molecule type" value="Genomic_DNA"/>
</dbReference>
<evidence type="ECO:0000256" key="1">
    <source>
        <dbReference type="ARBA" id="ARBA00007737"/>
    </source>
</evidence>
<sequence>MASTYATEPTTNSCRRRLHLHCKHRRRGLFCFFFTGIFHERYLIFLTILYIMGLVTCAGPLLTILHPPPPPLPGSLYRSQELFLTLWPEIQSDNASPIELDNLWRYRRKLKEQRPCLNATAHWQPVFPSLQHYLVVEANGGLNQQRSSICNAVAVAGLLNATLVIPRFDLHNVWKDPSEFADIYDEDHFISSLKGFVMVVHDLPDELMESYNSSISNIPSLRVQAWASARYYLDEVYPILQETRVIRISPFANRLSMGVPPHIQNLRCLANYKALRFSSTIMNLAKKIVNRMTDKSFHSGGKYVSVHLRFEEDMVAFSCCMYDGGEKEKAEMDAIREKGWGKKFMRENRIIEPGLNRVNGRCPMTPVEVGMMLRGMGFSNSTPIYLASGKIYKEERYLEPLRQMFPLLQSKESLATADELALIQGFSSRLAALDYMVCLSSEVFVTTQGGNFPHFLMGHRRFLYNGHAKTIMPDKTKLAVLLQNTSISWDTFKDEMESMLAESDRKSIMVPRVKKSTRKGSVYLNPLPECRLIVSWIAVGWKKALEVGGALVLLSGESDVDVSEPAQDSRDVGVDEHDHEEKKFMMRGRLIGVRGWGRRRRDEIMNHVFSQVCVHNCKLLSPEFRDRIFYYKSYFIS</sequence>
<dbReference type="CDD" id="cd11299">
    <property type="entry name" value="O-FucT_plant"/>
    <property type="match status" value="1"/>
</dbReference>
<keyword evidence="2" id="KW-0328">Glycosyltransferase</keyword>
<dbReference type="PANTHER" id="PTHR31288:SF8">
    <property type="entry name" value="O-FUCOSYLTRANSFERASE 10-RELATED"/>
    <property type="match status" value="1"/>
</dbReference>
<dbReference type="GO" id="GO:0016757">
    <property type="term" value="F:glycosyltransferase activity"/>
    <property type="evidence" value="ECO:0007669"/>
    <property type="project" value="UniProtKB-KW"/>
</dbReference>
<dbReference type="GO" id="GO:0006004">
    <property type="term" value="P:fucose metabolic process"/>
    <property type="evidence" value="ECO:0007669"/>
    <property type="project" value="UniProtKB-KW"/>
</dbReference>
<evidence type="ECO:0000313" key="8">
    <source>
        <dbReference type="EMBL" id="KAK4391126.1"/>
    </source>
</evidence>
<keyword evidence="7" id="KW-1133">Transmembrane helix</keyword>
<keyword evidence="9" id="KW-1185">Reference proteome</keyword>
<dbReference type="InterPro" id="IPR019378">
    <property type="entry name" value="GDP-Fuc_O-FucTrfase"/>
</dbReference>
<evidence type="ECO:0000256" key="2">
    <source>
        <dbReference type="ARBA" id="ARBA00022676"/>
    </source>
</evidence>
<keyword evidence="7" id="KW-0472">Membrane</keyword>
<keyword evidence="3" id="KW-0808">Transferase</keyword>
<evidence type="ECO:0000313" key="9">
    <source>
        <dbReference type="Proteomes" id="UP001289374"/>
    </source>
</evidence>
<dbReference type="Proteomes" id="UP001289374">
    <property type="component" value="Unassembled WGS sequence"/>
</dbReference>
<dbReference type="Pfam" id="PF10250">
    <property type="entry name" value="O-FucT"/>
    <property type="match status" value="1"/>
</dbReference>
<name>A0AAE1WDC4_9LAMI</name>
<evidence type="ECO:0000256" key="7">
    <source>
        <dbReference type="SAM" id="Phobius"/>
    </source>
</evidence>
<protein>
    <recommendedName>
        <fullName evidence="6">O-fucosyltransferase family protein</fullName>
    </recommendedName>
</protein>
<organism evidence="8 9">
    <name type="scientific">Sesamum angolense</name>
    <dbReference type="NCBI Taxonomy" id="2727404"/>
    <lineage>
        <taxon>Eukaryota</taxon>
        <taxon>Viridiplantae</taxon>
        <taxon>Streptophyta</taxon>
        <taxon>Embryophyta</taxon>
        <taxon>Tracheophyta</taxon>
        <taxon>Spermatophyta</taxon>
        <taxon>Magnoliopsida</taxon>
        <taxon>eudicotyledons</taxon>
        <taxon>Gunneridae</taxon>
        <taxon>Pentapetalae</taxon>
        <taxon>asterids</taxon>
        <taxon>lamiids</taxon>
        <taxon>Lamiales</taxon>
        <taxon>Pedaliaceae</taxon>
        <taxon>Sesamum</taxon>
    </lineage>
</organism>